<dbReference type="AlphaFoldDB" id="A0A3B6KBD9"/>
<evidence type="ECO:0000313" key="6">
    <source>
        <dbReference type="EnsemblPlants" id="TraesCS5A02G045900.1.cds1"/>
    </source>
</evidence>
<dbReference type="Gramene" id="TraesSYM5A03G02609840.1">
    <property type="protein sequence ID" value="TraesSYM5A03G02609840.1.CDS1"/>
    <property type="gene ID" value="TraesSYM5A03G02609840"/>
</dbReference>
<dbReference type="Proteomes" id="UP000019116">
    <property type="component" value="Chromosome 5A"/>
</dbReference>
<evidence type="ECO:0000259" key="5">
    <source>
        <dbReference type="PROSITE" id="PS50089"/>
    </source>
</evidence>
<evidence type="ECO:0000256" key="4">
    <source>
        <dbReference type="PROSITE-ProRule" id="PRU00175"/>
    </source>
</evidence>
<proteinExistence type="predicted"/>
<reference evidence="6" key="1">
    <citation type="submission" date="2018-08" db="EMBL/GenBank/DDBJ databases">
        <authorList>
            <person name="Rossello M."/>
        </authorList>
    </citation>
    <scope>NUCLEOTIDE SEQUENCE [LARGE SCALE GENOMIC DNA]</scope>
    <source>
        <strain evidence="6">cv. Chinese Spring</strain>
    </source>
</reference>
<dbReference type="Gramene" id="TraesLDM5A03G02585070.1">
    <property type="protein sequence ID" value="TraesLDM5A03G02585070.1.CDS1"/>
    <property type="gene ID" value="TraesLDM5A03G02585070"/>
</dbReference>
<keyword evidence="7" id="KW-1185">Reference proteome</keyword>
<dbReference type="SUPFAM" id="SSF57850">
    <property type="entry name" value="RING/U-box"/>
    <property type="match status" value="1"/>
</dbReference>
<dbReference type="Gramene" id="TraesLAC5A03G02535980.1">
    <property type="protein sequence ID" value="TraesLAC5A03G02535980.1.CDS1"/>
    <property type="gene ID" value="TraesLAC5A03G02535980"/>
</dbReference>
<keyword evidence="3" id="KW-0862">Zinc</keyword>
<dbReference type="Pfam" id="PF13639">
    <property type="entry name" value="zf-RING_2"/>
    <property type="match status" value="1"/>
</dbReference>
<evidence type="ECO:0000313" key="7">
    <source>
        <dbReference type="Proteomes" id="UP000019116"/>
    </source>
</evidence>
<keyword evidence="2 4" id="KW-0863">Zinc-finger</keyword>
<dbReference type="PROSITE" id="PS50089">
    <property type="entry name" value="ZF_RING_2"/>
    <property type="match status" value="1"/>
</dbReference>
<evidence type="ECO:0000256" key="1">
    <source>
        <dbReference type="ARBA" id="ARBA00022723"/>
    </source>
</evidence>
<dbReference type="STRING" id="4565.A0A3B6KBD9"/>
<dbReference type="InterPro" id="IPR013083">
    <property type="entry name" value="Znf_RING/FYVE/PHD"/>
</dbReference>
<gene>
    <name evidence="6" type="primary">LOC123102203</name>
</gene>
<dbReference type="GeneID" id="123102203"/>
<sequence length="162" mass="18164">MDVERATGTAVFWTPHSFYDPRRPEPVAVGAPAPNPFEWPPRRRRPARRVPFSWRTYDPDPPVVVPGAAPPYRNGGFGAVPASEKAIAGLPRTTAGEAREKGCSVCMEAFEEEDILRRLHCSHAFHEECISVWLGVSHLCPLCRFALRTQGQEDEEERTGRQ</sequence>
<dbReference type="Gene3D" id="3.30.40.10">
    <property type="entry name" value="Zinc/RING finger domain, C3HC4 (zinc finger)"/>
    <property type="match status" value="1"/>
</dbReference>
<dbReference type="EnsemblPlants" id="TraesCS5A02G045900.1">
    <property type="protein sequence ID" value="TraesCS5A02G045900.1.cds1"/>
    <property type="gene ID" value="TraesCS5A02G045900"/>
</dbReference>
<dbReference type="InterPro" id="IPR001841">
    <property type="entry name" value="Znf_RING"/>
</dbReference>
<dbReference type="GO" id="GO:0008270">
    <property type="term" value="F:zinc ion binding"/>
    <property type="evidence" value="ECO:0007669"/>
    <property type="project" value="UniProtKB-KW"/>
</dbReference>
<organism evidence="6">
    <name type="scientific">Triticum aestivum</name>
    <name type="common">Wheat</name>
    <dbReference type="NCBI Taxonomy" id="4565"/>
    <lineage>
        <taxon>Eukaryota</taxon>
        <taxon>Viridiplantae</taxon>
        <taxon>Streptophyta</taxon>
        <taxon>Embryophyta</taxon>
        <taxon>Tracheophyta</taxon>
        <taxon>Spermatophyta</taxon>
        <taxon>Magnoliopsida</taxon>
        <taxon>Liliopsida</taxon>
        <taxon>Poales</taxon>
        <taxon>Poaceae</taxon>
        <taxon>BOP clade</taxon>
        <taxon>Pooideae</taxon>
        <taxon>Triticodae</taxon>
        <taxon>Triticeae</taxon>
        <taxon>Triticinae</taxon>
        <taxon>Triticum</taxon>
    </lineage>
</organism>
<protein>
    <recommendedName>
        <fullName evidence="5">RING-type domain-containing protein</fullName>
    </recommendedName>
</protein>
<dbReference type="PANTHER" id="PTHR45931">
    <property type="entry name" value="SI:CH211-59O9.10"/>
    <property type="match status" value="1"/>
</dbReference>
<dbReference type="Gramene" id="TraesCS5A02G045900.1">
    <property type="protein sequence ID" value="TraesCS5A02G045900.1.cds1"/>
    <property type="gene ID" value="TraesCS5A02G045900"/>
</dbReference>
<dbReference type="GO" id="GO:0061630">
    <property type="term" value="F:ubiquitin protein ligase activity"/>
    <property type="evidence" value="ECO:0000318"/>
    <property type="project" value="GO_Central"/>
</dbReference>
<dbReference type="Gramene" id="TraesSTA5A03G02573010.1">
    <property type="protein sequence ID" value="TraesSTA5A03G02573010.1.CDS1"/>
    <property type="gene ID" value="TraesSTA5A03G02573010"/>
</dbReference>
<dbReference type="GO" id="GO:0005737">
    <property type="term" value="C:cytoplasm"/>
    <property type="evidence" value="ECO:0000318"/>
    <property type="project" value="GO_Central"/>
</dbReference>
<dbReference type="GO" id="GO:0016567">
    <property type="term" value="P:protein ubiquitination"/>
    <property type="evidence" value="ECO:0000318"/>
    <property type="project" value="GO_Central"/>
</dbReference>
<dbReference type="PANTHER" id="PTHR45931:SF23">
    <property type="entry name" value="OS12G0134500 PROTEIN"/>
    <property type="match status" value="1"/>
</dbReference>
<dbReference type="OMA" id="KPQYDDN"/>
<evidence type="ECO:0000256" key="2">
    <source>
        <dbReference type="ARBA" id="ARBA00022771"/>
    </source>
</evidence>
<name>A0A3B6KBD9_WHEAT</name>
<accession>A0A3B6KBD9</accession>
<reference evidence="6" key="2">
    <citation type="submission" date="2018-10" db="UniProtKB">
        <authorList>
            <consortium name="EnsemblPlants"/>
        </authorList>
    </citation>
    <scope>IDENTIFICATION</scope>
</reference>
<dbReference type="OrthoDB" id="688307at2759"/>
<dbReference type="Gramene" id="TraesCS5A03G0115900.1">
    <property type="protein sequence ID" value="TraesCS5A03G0115900.1.CDS1"/>
    <property type="gene ID" value="TraesCS5A03G0115900"/>
</dbReference>
<dbReference type="InterPro" id="IPR051834">
    <property type="entry name" value="RING_finger_E3_ligase"/>
</dbReference>
<dbReference type="Gramene" id="TraesNOR5A03G02601380.1">
    <property type="protein sequence ID" value="TraesNOR5A03G02601380.1.CDS1"/>
    <property type="gene ID" value="TraesNOR5A03G02601380"/>
</dbReference>
<keyword evidence="1" id="KW-0479">Metal-binding</keyword>
<evidence type="ECO:0000256" key="3">
    <source>
        <dbReference type="ARBA" id="ARBA00022833"/>
    </source>
</evidence>
<dbReference type="RefSeq" id="XP_044379443.1">
    <property type="nucleotide sequence ID" value="XM_044523508.1"/>
</dbReference>
<dbReference type="SMR" id="A0A3B6KBD9"/>
<feature type="domain" description="RING-type" evidence="5">
    <location>
        <begin position="103"/>
        <end position="144"/>
    </location>
</feature>
<dbReference type="SMART" id="SM00184">
    <property type="entry name" value="RING"/>
    <property type="match status" value="1"/>
</dbReference>